<proteinExistence type="predicted"/>
<evidence type="ECO:0008006" key="3">
    <source>
        <dbReference type="Google" id="ProtNLM"/>
    </source>
</evidence>
<dbReference type="SUPFAM" id="SSF51735">
    <property type="entry name" value="NAD(P)-binding Rossmann-fold domains"/>
    <property type="match status" value="1"/>
</dbReference>
<dbReference type="InterPro" id="IPR036291">
    <property type="entry name" value="NAD(P)-bd_dom_sf"/>
</dbReference>
<protein>
    <recommendedName>
        <fullName evidence="3">NAD(P)-binding domain-containing protein</fullName>
    </recommendedName>
</protein>
<organism evidence="1 2">
    <name type="scientific">Fusarium sarcochroum</name>
    <dbReference type="NCBI Taxonomy" id="1208366"/>
    <lineage>
        <taxon>Eukaryota</taxon>
        <taxon>Fungi</taxon>
        <taxon>Dikarya</taxon>
        <taxon>Ascomycota</taxon>
        <taxon>Pezizomycotina</taxon>
        <taxon>Sordariomycetes</taxon>
        <taxon>Hypocreomycetidae</taxon>
        <taxon>Hypocreales</taxon>
        <taxon>Nectriaceae</taxon>
        <taxon>Fusarium</taxon>
        <taxon>Fusarium lateritium species complex</taxon>
    </lineage>
</organism>
<keyword evidence="2" id="KW-1185">Reference proteome</keyword>
<dbReference type="Gene3D" id="3.40.50.720">
    <property type="entry name" value="NAD(P)-binding Rossmann-like Domain"/>
    <property type="match status" value="1"/>
</dbReference>
<accession>A0A8H4TR56</accession>
<evidence type="ECO:0000313" key="1">
    <source>
        <dbReference type="EMBL" id="KAF4962497.1"/>
    </source>
</evidence>
<name>A0A8H4TR56_9HYPO</name>
<dbReference type="EMBL" id="JABEXW010000536">
    <property type="protein sequence ID" value="KAF4962497.1"/>
    <property type="molecule type" value="Genomic_DNA"/>
</dbReference>
<dbReference type="PANTHER" id="PTHR14097:SF9">
    <property type="entry name" value="EPIMERASE, PUTATIVE (AFU_ORTHOLOGUE AFUA_8G07320)-RELATED"/>
    <property type="match status" value="1"/>
</dbReference>
<evidence type="ECO:0000313" key="2">
    <source>
        <dbReference type="Proteomes" id="UP000622797"/>
    </source>
</evidence>
<reference evidence="1" key="2">
    <citation type="submission" date="2020-05" db="EMBL/GenBank/DDBJ databases">
        <authorList>
            <person name="Kim H.-S."/>
            <person name="Proctor R.H."/>
            <person name="Brown D.W."/>
        </authorList>
    </citation>
    <scope>NUCLEOTIDE SEQUENCE</scope>
    <source>
        <strain evidence="1">NRRL 20472</strain>
    </source>
</reference>
<comment type="caution">
    <text evidence="1">The sequence shown here is derived from an EMBL/GenBank/DDBJ whole genome shotgun (WGS) entry which is preliminary data.</text>
</comment>
<gene>
    <name evidence="1" type="ORF">FSARC_9420</name>
</gene>
<dbReference type="Proteomes" id="UP000622797">
    <property type="component" value="Unassembled WGS sequence"/>
</dbReference>
<reference evidence="1" key="1">
    <citation type="journal article" date="2020" name="BMC Genomics">
        <title>Correction to: Identification and distribution of gene clusters required for synthesis of sphingolipid metabolism inhibitors in diverse species of the filamentous fungus Fusarium.</title>
        <authorList>
            <person name="Kim H.S."/>
            <person name="Lohmar J.M."/>
            <person name="Busman M."/>
            <person name="Brown D.W."/>
            <person name="Naumann T.A."/>
            <person name="Divon H.H."/>
            <person name="Lysoe E."/>
            <person name="Uhlig S."/>
            <person name="Proctor R.H."/>
        </authorList>
    </citation>
    <scope>NUCLEOTIDE SEQUENCE</scope>
    <source>
        <strain evidence="1">NRRL 20472</strain>
    </source>
</reference>
<sequence length="245" mass="26952">MKIIIFGGNGYVATELIRQSLRSPQVDSLVVLSRSPVAIPEGLDATKMKGIIVDDYGQYPEGVRREFVGAHAGVWTVGITPRKAKLYSEEEVRRVCETCPLAGFQTLAESHVAEKFKFIYMSASHCERDQTKPPALMFGQFLLMRGEVENKLISLVAKYRDKMQLQIVKPAYIFSANTVTGLVNTAIAKVVRSAFSSWTTLTIEEAGAAILSQIFGGLEKETLDTKDMLRLGQKALNQSDSGAKS</sequence>
<dbReference type="OrthoDB" id="3535423at2759"/>
<dbReference type="AlphaFoldDB" id="A0A8H4TR56"/>
<dbReference type="PANTHER" id="PTHR14097">
    <property type="entry name" value="OXIDOREDUCTASE HTATIP2"/>
    <property type="match status" value="1"/>
</dbReference>